<gene>
    <name evidence="1" type="ORF">LKE05_10340</name>
</gene>
<organism evidence="1 2">
    <name type="scientific">Hominilimicola fabiformis</name>
    <dbReference type="NCBI Taxonomy" id="2885356"/>
    <lineage>
        <taxon>Bacteria</taxon>
        <taxon>Bacillati</taxon>
        <taxon>Bacillota</taxon>
        <taxon>Clostridia</taxon>
        <taxon>Eubacteriales</taxon>
        <taxon>Oscillospiraceae</taxon>
        <taxon>Hominilimicola</taxon>
    </lineage>
</organism>
<comment type="caution">
    <text evidence="1">The sequence shown here is derived from an EMBL/GenBank/DDBJ whole genome shotgun (WGS) entry which is preliminary data.</text>
</comment>
<evidence type="ECO:0000313" key="1">
    <source>
        <dbReference type="EMBL" id="MCC2211184.1"/>
    </source>
</evidence>
<dbReference type="EMBL" id="JAJEQM010000014">
    <property type="protein sequence ID" value="MCC2211184.1"/>
    <property type="molecule type" value="Genomic_DNA"/>
</dbReference>
<sequence>MKIGDKVIVKNNLREELRKLTFDETTCEAMEARFVGTTCEVFDLWKNEDGQEYATVDLCCEIPVQCLEVI</sequence>
<accession>A0AAE3DZZ5</accession>
<name>A0AAE3DZZ5_9FIRM</name>
<dbReference type="AlphaFoldDB" id="A0AAE3DZZ5"/>
<reference evidence="1 2" key="1">
    <citation type="submission" date="2021-10" db="EMBL/GenBank/DDBJ databases">
        <title>Anaerobic single-cell dispensing facilitates the cultivation of human gut bacteria.</title>
        <authorList>
            <person name="Afrizal A."/>
        </authorList>
    </citation>
    <scope>NUCLEOTIDE SEQUENCE [LARGE SCALE GENOMIC DNA]</scope>
    <source>
        <strain evidence="1 2">CLA-AA-H232</strain>
    </source>
</reference>
<evidence type="ECO:0000313" key="2">
    <source>
        <dbReference type="Proteomes" id="UP001198242"/>
    </source>
</evidence>
<protein>
    <submittedName>
        <fullName evidence="1">Uncharacterized protein</fullName>
    </submittedName>
</protein>
<dbReference type="RefSeq" id="WP_308456796.1">
    <property type="nucleotide sequence ID" value="NZ_JAJEQM010000014.1"/>
</dbReference>
<proteinExistence type="predicted"/>
<keyword evidence="2" id="KW-1185">Reference proteome</keyword>
<dbReference type="Proteomes" id="UP001198242">
    <property type="component" value="Unassembled WGS sequence"/>
</dbReference>